<evidence type="ECO:0000256" key="1">
    <source>
        <dbReference type="SAM" id="MobiDB-lite"/>
    </source>
</evidence>
<dbReference type="GO" id="GO:0003690">
    <property type="term" value="F:double-stranded DNA binding"/>
    <property type="evidence" value="ECO:0007669"/>
    <property type="project" value="InterPro"/>
</dbReference>
<dbReference type="PANTHER" id="PTHR34810:SF1">
    <property type="entry name" value="DNA-BINDING PROTEIN BIN4"/>
    <property type="match status" value="1"/>
</dbReference>
<name>A0AAW1QCR8_9CHLO</name>
<accession>A0AAW1QCR8</accession>
<feature type="compositionally biased region" description="Basic and acidic residues" evidence="1">
    <location>
        <begin position="1"/>
        <end position="17"/>
    </location>
</feature>
<keyword evidence="3" id="KW-1185">Reference proteome</keyword>
<dbReference type="GO" id="GO:0005634">
    <property type="term" value="C:nucleus"/>
    <property type="evidence" value="ECO:0007669"/>
    <property type="project" value="TreeGrafter"/>
</dbReference>
<feature type="compositionally biased region" description="Low complexity" evidence="1">
    <location>
        <begin position="85"/>
        <end position="109"/>
    </location>
</feature>
<feature type="compositionally biased region" description="Basic residues" evidence="1">
    <location>
        <begin position="298"/>
        <end position="319"/>
    </location>
</feature>
<dbReference type="GO" id="GO:0009330">
    <property type="term" value="C:DNA topoisomerase type II (double strand cut, ATP-hydrolyzing) complex"/>
    <property type="evidence" value="ECO:0007669"/>
    <property type="project" value="InterPro"/>
</dbReference>
<dbReference type="GO" id="GO:0042023">
    <property type="term" value="P:DNA endoreduplication"/>
    <property type="evidence" value="ECO:0007669"/>
    <property type="project" value="InterPro"/>
</dbReference>
<dbReference type="AlphaFoldDB" id="A0AAW1QCR8"/>
<comment type="caution">
    <text evidence="2">The sequence shown here is derived from an EMBL/GenBank/DDBJ whole genome shotgun (WGS) entry which is preliminary data.</text>
</comment>
<dbReference type="PANTHER" id="PTHR34810">
    <property type="entry name" value="DNA-BINDING PROTEIN BIN4"/>
    <property type="match status" value="1"/>
</dbReference>
<sequence length="319" mass="32351">MSDSDSHPGDGGVKEDSGSDSVPSWIQNYKPKDQGVTLPLDLSSDSEVEQITQPSQLPTQASATPTFDKALGKDSEQAPGPSQPALQAADGSTAADAASQEAAAGKGPARLPSGITTAGGKGPAPKELPLNWAEKAGGTRYLVEVDTVAAGPAADLTGDAGAVGRVNVVGPKGQLRMVIDLKGLPCNGTLHPSAGTFCIANIGQEEAKLEAVMTSFISLCPDAAAAAELRSHDAQALFRDEDDDNFNDQDPGASGLLSQDVKGKGKGKRSAKAMEEGGSTQPAAKKARHAAGSSSRGSRGRGKGGKPRKAGTSRKGSTK</sequence>
<dbReference type="InterPro" id="IPR033246">
    <property type="entry name" value="BIN4"/>
</dbReference>
<gene>
    <name evidence="2" type="ORF">WJX74_003431</name>
</gene>
<protein>
    <submittedName>
        <fullName evidence="2">Uncharacterized protein</fullName>
    </submittedName>
</protein>
<dbReference type="Proteomes" id="UP001438707">
    <property type="component" value="Unassembled WGS sequence"/>
</dbReference>
<dbReference type="EMBL" id="JALJOS010000049">
    <property type="protein sequence ID" value="KAK9819203.1"/>
    <property type="molecule type" value="Genomic_DNA"/>
</dbReference>
<evidence type="ECO:0000313" key="2">
    <source>
        <dbReference type="EMBL" id="KAK9819203.1"/>
    </source>
</evidence>
<dbReference type="GO" id="GO:0051276">
    <property type="term" value="P:chromosome organization"/>
    <property type="evidence" value="ECO:0007669"/>
    <property type="project" value="TreeGrafter"/>
</dbReference>
<evidence type="ECO:0000313" key="3">
    <source>
        <dbReference type="Proteomes" id="UP001438707"/>
    </source>
</evidence>
<feature type="compositionally biased region" description="Polar residues" evidence="1">
    <location>
        <begin position="43"/>
        <end position="65"/>
    </location>
</feature>
<proteinExistence type="predicted"/>
<feature type="region of interest" description="Disordered" evidence="1">
    <location>
        <begin position="1"/>
        <end position="129"/>
    </location>
</feature>
<reference evidence="2 3" key="1">
    <citation type="journal article" date="2024" name="Nat. Commun.">
        <title>Phylogenomics reveals the evolutionary origins of lichenization in chlorophyte algae.</title>
        <authorList>
            <person name="Puginier C."/>
            <person name="Libourel C."/>
            <person name="Otte J."/>
            <person name="Skaloud P."/>
            <person name="Haon M."/>
            <person name="Grisel S."/>
            <person name="Petersen M."/>
            <person name="Berrin J.G."/>
            <person name="Delaux P.M."/>
            <person name="Dal Grande F."/>
            <person name="Keller J."/>
        </authorList>
    </citation>
    <scope>NUCLEOTIDE SEQUENCE [LARGE SCALE GENOMIC DNA]</scope>
    <source>
        <strain evidence="2 3">SAG 2145</strain>
    </source>
</reference>
<organism evidence="2 3">
    <name type="scientific">Apatococcus lobatus</name>
    <dbReference type="NCBI Taxonomy" id="904363"/>
    <lineage>
        <taxon>Eukaryota</taxon>
        <taxon>Viridiplantae</taxon>
        <taxon>Chlorophyta</taxon>
        <taxon>core chlorophytes</taxon>
        <taxon>Trebouxiophyceae</taxon>
        <taxon>Chlorellales</taxon>
        <taxon>Chlorellaceae</taxon>
        <taxon>Apatococcus</taxon>
    </lineage>
</organism>
<feature type="region of interest" description="Disordered" evidence="1">
    <location>
        <begin position="241"/>
        <end position="319"/>
    </location>
</feature>